<comment type="caution">
    <text evidence="2">The sequence shown here is derived from an EMBL/GenBank/DDBJ whole genome shotgun (WGS) entry which is preliminary data.</text>
</comment>
<name>A0ABS1TP55_9BACI</name>
<keyword evidence="3" id="KW-1185">Reference proteome</keyword>
<dbReference type="Proteomes" id="UP000623967">
    <property type="component" value="Unassembled WGS sequence"/>
</dbReference>
<dbReference type="InterPro" id="IPR038717">
    <property type="entry name" value="Tc1-like_DDE_dom"/>
</dbReference>
<sequence>MILDQTGWHTTQKLPQLANITLLALPEGSAELNPGEQVWQQLRERSLANRCYDSYATTTSRSCIISLRCR</sequence>
<protein>
    <submittedName>
        <fullName evidence="2">Transposase</fullName>
    </submittedName>
</protein>
<organism evidence="2 3">
    <name type="scientific">Neobacillus paridis</name>
    <dbReference type="NCBI Taxonomy" id="2803862"/>
    <lineage>
        <taxon>Bacteria</taxon>
        <taxon>Bacillati</taxon>
        <taxon>Bacillota</taxon>
        <taxon>Bacilli</taxon>
        <taxon>Bacillales</taxon>
        <taxon>Bacillaceae</taxon>
        <taxon>Neobacillus</taxon>
    </lineage>
</organism>
<dbReference type="Pfam" id="PF13358">
    <property type="entry name" value="DDE_3"/>
    <property type="match status" value="1"/>
</dbReference>
<accession>A0ABS1TP55</accession>
<evidence type="ECO:0000259" key="1">
    <source>
        <dbReference type="Pfam" id="PF13358"/>
    </source>
</evidence>
<feature type="domain" description="Tc1-like transposase DDE" evidence="1">
    <location>
        <begin position="1"/>
        <end position="55"/>
    </location>
</feature>
<reference evidence="2 3" key="1">
    <citation type="submission" date="2021-01" db="EMBL/GenBank/DDBJ databases">
        <title>Genome public.</title>
        <authorList>
            <person name="Liu C."/>
            <person name="Sun Q."/>
        </authorList>
    </citation>
    <scope>NUCLEOTIDE SEQUENCE [LARGE SCALE GENOMIC DNA]</scope>
    <source>
        <strain evidence="2 3">YIM B02564</strain>
    </source>
</reference>
<evidence type="ECO:0000313" key="3">
    <source>
        <dbReference type="Proteomes" id="UP000623967"/>
    </source>
</evidence>
<proteinExistence type="predicted"/>
<evidence type="ECO:0000313" key="2">
    <source>
        <dbReference type="EMBL" id="MBL4953131.1"/>
    </source>
</evidence>
<dbReference type="EMBL" id="JAESWB010000175">
    <property type="protein sequence ID" value="MBL4953131.1"/>
    <property type="molecule type" value="Genomic_DNA"/>
</dbReference>
<gene>
    <name evidence="2" type="ORF">JK635_13030</name>
</gene>